<name>A0A0A9AIW3_ARUDO</name>
<dbReference type="EMBL" id="GBRH01248995">
    <property type="protein sequence ID" value="JAD48900.1"/>
    <property type="molecule type" value="Transcribed_RNA"/>
</dbReference>
<accession>A0A0A9AIW3</accession>
<organism evidence="1">
    <name type="scientific">Arundo donax</name>
    <name type="common">Giant reed</name>
    <name type="synonym">Donax arundinaceus</name>
    <dbReference type="NCBI Taxonomy" id="35708"/>
    <lineage>
        <taxon>Eukaryota</taxon>
        <taxon>Viridiplantae</taxon>
        <taxon>Streptophyta</taxon>
        <taxon>Embryophyta</taxon>
        <taxon>Tracheophyta</taxon>
        <taxon>Spermatophyta</taxon>
        <taxon>Magnoliopsida</taxon>
        <taxon>Liliopsida</taxon>
        <taxon>Poales</taxon>
        <taxon>Poaceae</taxon>
        <taxon>PACMAD clade</taxon>
        <taxon>Arundinoideae</taxon>
        <taxon>Arundineae</taxon>
        <taxon>Arundo</taxon>
    </lineage>
</organism>
<evidence type="ECO:0000313" key="1">
    <source>
        <dbReference type="EMBL" id="JAD48900.1"/>
    </source>
</evidence>
<sequence>MDVPKLLYTRCSTSYASLTQSMPNFHNSTFRARLVAASACRTRSTAPT</sequence>
<proteinExistence type="predicted"/>
<reference evidence="1" key="1">
    <citation type="submission" date="2014-09" db="EMBL/GenBank/DDBJ databases">
        <authorList>
            <person name="Magalhaes I.L.F."/>
            <person name="Oliveira U."/>
            <person name="Santos F.R."/>
            <person name="Vidigal T.H.D.A."/>
            <person name="Brescovit A.D."/>
            <person name="Santos A.J."/>
        </authorList>
    </citation>
    <scope>NUCLEOTIDE SEQUENCE</scope>
    <source>
        <tissue evidence="1">Shoot tissue taken approximately 20 cm above the soil surface</tissue>
    </source>
</reference>
<protein>
    <submittedName>
        <fullName evidence="1">Uncharacterized protein</fullName>
    </submittedName>
</protein>
<dbReference type="AlphaFoldDB" id="A0A0A9AIW3"/>
<reference evidence="1" key="2">
    <citation type="journal article" date="2015" name="Data Brief">
        <title>Shoot transcriptome of the giant reed, Arundo donax.</title>
        <authorList>
            <person name="Barrero R.A."/>
            <person name="Guerrero F.D."/>
            <person name="Moolhuijzen P."/>
            <person name="Goolsby J.A."/>
            <person name="Tidwell J."/>
            <person name="Bellgard S.E."/>
            <person name="Bellgard M.I."/>
        </authorList>
    </citation>
    <scope>NUCLEOTIDE SEQUENCE</scope>
    <source>
        <tissue evidence="1">Shoot tissue taken approximately 20 cm above the soil surface</tissue>
    </source>
</reference>